<name>A0AB34JEU2_PRYPA</name>
<protein>
    <submittedName>
        <fullName evidence="2">Uncharacterized protein</fullName>
    </submittedName>
</protein>
<feature type="region of interest" description="Disordered" evidence="1">
    <location>
        <begin position="1"/>
        <end position="78"/>
    </location>
</feature>
<keyword evidence="3" id="KW-1185">Reference proteome</keyword>
<organism evidence="2 3">
    <name type="scientific">Prymnesium parvum</name>
    <name type="common">Toxic golden alga</name>
    <dbReference type="NCBI Taxonomy" id="97485"/>
    <lineage>
        <taxon>Eukaryota</taxon>
        <taxon>Haptista</taxon>
        <taxon>Haptophyta</taxon>
        <taxon>Prymnesiophyceae</taxon>
        <taxon>Prymnesiales</taxon>
        <taxon>Prymnesiaceae</taxon>
        <taxon>Prymnesium</taxon>
    </lineage>
</organism>
<accession>A0AB34JEU2</accession>
<sequence length="485" mass="52346">MVHAVFADQLVADEHNARDSRGIGSAADTGAAVAGDELALDAESASEPRKLSRVTGVPPSRKNLSKDPPAPPSSAGRGHVAYSELGALSFSLPSLQESLQRQEKISTMMRQGYEQLLFEHGRDAELRKVEQKEIERRELLRATIGEEQTTKEWVRLSMASKPDFRRRRKTGRTAMDARIASTSSSVFLSKCESVGAVPYPQRQQESSGLFRLAKGESVGAVPYAQPRHESSGLFRLAKGESVGAAPQTRPRLDSCCSLRSQPQGGDDNAHDLIADLTASTTLCEEGPLAHWIVRTVPRELPPLSREHRCRLPPSSSAASVLASSEQEHADLMSLLQLGIATPEHDGATAGRPLRQGRGAHSHSAGQQEPEVRPPLLSLPPALTPELAQASFDFSLRHLQRLERSARALKQARGTVTRANVDALNGSLESLRRNRLVIPASSAAPPLLNVSMSDVAPELPPSIDTLCSEFIALDPSPSSEPARFNG</sequence>
<dbReference type="EMBL" id="JBGBPQ010000009">
    <property type="protein sequence ID" value="KAL1519717.1"/>
    <property type="molecule type" value="Genomic_DNA"/>
</dbReference>
<dbReference type="AlphaFoldDB" id="A0AB34JEU2"/>
<feature type="region of interest" description="Disordered" evidence="1">
    <location>
        <begin position="343"/>
        <end position="379"/>
    </location>
</feature>
<reference evidence="2 3" key="1">
    <citation type="journal article" date="2024" name="Science">
        <title>Giant polyketide synthase enzymes in the biosynthesis of giant marine polyether toxins.</title>
        <authorList>
            <person name="Fallon T.R."/>
            <person name="Shende V.V."/>
            <person name="Wierzbicki I.H."/>
            <person name="Pendleton A.L."/>
            <person name="Watervoot N.F."/>
            <person name="Auber R.P."/>
            <person name="Gonzalez D.J."/>
            <person name="Wisecaver J.H."/>
            <person name="Moore B.S."/>
        </authorList>
    </citation>
    <scope>NUCLEOTIDE SEQUENCE [LARGE SCALE GENOMIC DNA]</scope>
    <source>
        <strain evidence="2 3">12B1</strain>
    </source>
</reference>
<proteinExistence type="predicted"/>
<evidence type="ECO:0000313" key="3">
    <source>
        <dbReference type="Proteomes" id="UP001515480"/>
    </source>
</evidence>
<feature type="compositionally biased region" description="Basic and acidic residues" evidence="1">
    <location>
        <begin position="12"/>
        <end position="21"/>
    </location>
</feature>
<dbReference type="Proteomes" id="UP001515480">
    <property type="component" value="Unassembled WGS sequence"/>
</dbReference>
<evidence type="ECO:0000313" key="2">
    <source>
        <dbReference type="EMBL" id="KAL1519717.1"/>
    </source>
</evidence>
<gene>
    <name evidence="2" type="ORF">AB1Y20_023227</name>
</gene>
<evidence type="ECO:0000256" key="1">
    <source>
        <dbReference type="SAM" id="MobiDB-lite"/>
    </source>
</evidence>
<comment type="caution">
    <text evidence="2">The sequence shown here is derived from an EMBL/GenBank/DDBJ whole genome shotgun (WGS) entry which is preliminary data.</text>
</comment>